<gene>
    <name evidence="1" type="ORF">P6N53_12800</name>
</gene>
<dbReference type="Gene3D" id="2.60.120.260">
    <property type="entry name" value="Galactose-binding domain-like"/>
    <property type="match status" value="1"/>
</dbReference>
<dbReference type="AlphaFoldDB" id="A0AAW7ZEB3"/>
<name>A0AAW7ZEB3_9FIRM</name>
<comment type="caution">
    <text evidence="1">The sequence shown here is derived from an EMBL/GenBank/DDBJ whole genome shotgun (WGS) entry which is preliminary data.</text>
</comment>
<dbReference type="RefSeq" id="WP_304543727.1">
    <property type="nucleotide sequence ID" value="NZ_JARPTC010000019.1"/>
</dbReference>
<evidence type="ECO:0000313" key="1">
    <source>
        <dbReference type="EMBL" id="MDO7788104.1"/>
    </source>
</evidence>
<accession>A0AAW7ZEB3</accession>
<dbReference type="InterPro" id="IPR008979">
    <property type="entry name" value="Galactose-bd-like_sf"/>
</dbReference>
<evidence type="ECO:0000313" key="2">
    <source>
        <dbReference type="Proteomes" id="UP001172911"/>
    </source>
</evidence>
<protein>
    <recommendedName>
        <fullName evidence="3">SipL SPOCS domain-containing protein</fullName>
    </recommendedName>
</protein>
<reference evidence="1" key="1">
    <citation type="journal article" date="2023" name="J. Hazard. Mater.">
        <title>Anaerobic biodegradation of pyrene and benzo[a]pyrene by a new sulfate-reducing Desulforamulus aquiferis strain DSA.</title>
        <authorList>
            <person name="Zhang Z."/>
            <person name="Sun J."/>
            <person name="Gong X."/>
            <person name="Wang C."/>
            <person name="Wang H."/>
        </authorList>
    </citation>
    <scope>NUCLEOTIDE SEQUENCE</scope>
    <source>
        <strain evidence="1">DSA</strain>
    </source>
</reference>
<evidence type="ECO:0008006" key="3">
    <source>
        <dbReference type="Google" id="ProtNLM"/>
    </source>
</evidence>
<proteinExistence type="predicted"/>
<dbReference type="SUPFAM" id="SSF49785">
    <property type="entry name" value="Galactose-binding domain-like"/>
    <property type="match status" value="1"/>
</dbReference>
<dbReference type="EMBL" id="JARPTC010000019">
    <property type="protein sequence ID" value="MDO7788104.1"/>
    <property type="molecule type" value="Genomic_DNA"/>
</dbReference>
<keyword evidence="2" id="KW-1185">Reference proteome</keyword>
<sequence length="339" mass="37408">MPNGNFCQLVKLHVVVGEQVASLTVENVTCPDEQVKKVDHIDVVVRDLEASPVFTSPMAGESIGPMDTVHFYDPTYTRPSLLRRIVVTGTIHKQVYYVNKHDDVRHMPEDIPFTRTINFTPPIPVLNPNNVEIDFRNVDIDLSADLMGRNKIRQIATVSFLLKVMETRQIWAVICTPPDPDNGPVLGIEEETFEEWIGDCPAFWDCINVSPSPDGRTGLAAALGTCTTLPASLVRTVPGIVAGTTYELGFWARSIKVSAQVCEFTLVAQQMFLDAAGNVLTTAEQTITSNQLNDTYRQFRFTGTAPEGTNSVMISFVFTPQPWNGCSALIDDVTYGPVL</sequence>
<reference evidence="1" key="2">
    <citation type="submission" date="2023-03" db="EMBL/GenBank/DDBJ databases">
        <authorList>
            <person name="Zhang Z."/>
        </authorList>
    </citation>
    <scope>NUCLEOTIDE SEQUENCE</scope>
    <source>
        <strain evidence="1">DSA</strain>
    </source>
</reference>
<organism evidence="1 2">
    <name type="scientific">Desulforamulus aquiferis</name>
    <dbReference type="NCBI Taxonomy" id="1397668"/>
    <lineage>
        <taxon>Bacteria</taxon>
        <taxon>Bacillati</taxon>
        <taxon>Bacillota</taxon>
        <taxon>Clostridia</taxon>
        <taxon>Eubacteriales</taxon>
        <taxon>Peptococcaceae</taxon>
        <taxon>Desulforamulus</taxon>
    </lineage>
</organism>
<dbReference type="Proteomes" id="UP001172911">
    <property type="component" value="Unassembled WGS sequence"/>
</dbReference>